<dbReference type="AlphaFoldDB" id="A0A0A9C263"/>
<organism evidence="2">
    <name type="scientific">Arundo donax</name>
    <name type="common">Giant reed</name>
    <name type="synonym">Donax arundinaceus</name>
    <dbReference type="NCBI Taxonomy" id="35708"/>
    <lineage>
        <taxon>Eukaryota</taxon>
        <taxon>Viridiplantae</taxon>
        <taxon>Streptophyta</taxon>
        <taxon>Embryophyta</taxon>
        <taxon>Tracheophyta</taxon>
        <taxon>Spermatophyta</taxon>
        <taxon>Magnoliopsida</taxon>
        <taxon>Liliopsida</taxon>
        <taxon>Poales</taxon>
        <taxon>Poaceae</taxon>
        <taxon>PACMAD clade</taxon>
        <taxon>Arundinoideae</taxon>
        <taxon>Arundineae</taxon>
        <taxon>Arundo</taxon>
    </lineage>
</organism>
<evidence type="ECO:0000256" key="1">
    <source>
        <dbReference type="SAM" id="MobiDB-lite"/>
    </source>
</evidence>
<evidence type="ECO:0000313" key="2">
    <source>
        <dbReference type="EMBL" id="JAD68553.1"/>
    </source>
</evidence>
<dbReference type="EMBL" id="GBRH01229342">
    <property type="protein sequence ID" value="JAD68553.1"/>
    <property type="molecule type" value="Transcribed_RNA"/>
</dbReference>
<sequence length="40" mass="4205">MPLTRARGDGGGGGESAVSRVDGSLGFECSRRLAWGWVPR</sequence>
<protein>
    <submittedName>
        <fullName evidence="2">Uncharacterized protein</fullName>
    </submittedName>
</protein>
<feature type="region of interest" description="Disordered" evidence="1">
    <location>
        <begin position="1"/>
        <end position="20"/>
    </location>
</feature>
<reference evidence="2" key="1">
    <citation type="submission" date="2014-09" db="EMBL/GenBank/DDBJ databases">
        <authorList>
            <person name="Magalhaes I.L.F."/>
            <person name="Oliveira U."/>
            <person name="Santos F.R."/>
            <person name="Vidigal T.H.D.A."/>
            <person name="Brescovit A.D."/>
            <person name="Santos A.J."/>
        </authorList>
    </citation>
    <scope>NUCLEOTIDE SEQUENCE</scope>
    <source>
        <tissue evidence="2">Shoot tissue taken approximately 20 cm above the soil surface</tissue>
    </source>
</reference>
<reference evidence="2" key="2">
    <citation type="journal article" date="2015" name="Data Brief">
        <title>Shoot transcriptome of the giant reed, Arundo donax.</title>
        <authorList>
            <person name="Barrero R.A."/>
            <person name="Guerrero F.D."/>
            <person name="Moolhuijzen P."/>
            <person name="Goolsby J.A."/>
            <person name="Tidwell J."/>
            <person name="Bellgard S.E."/>
            <person name="Bellgard M.I."/>
        </authorList>
    </citation>
    <scope>NUCLEOTIDE SEQUENCE</scope>
    <source>
        <tissue evidence="2">Shoot tissue taken approximately 20 cm above the soil surface</tissue>
    </source>
</reference>
<name>A0A0A9C263_ARUDO</name>
<proteinExistence type="predicted"/>
<accession>A0A0A9C263</accession>